<keyword evidence="6" id="KW-0378">Hydrolase</keyword>
<evidence type="ECO:0000256" key="4">
    <source>
        <dbReference type="ARBA" id="ARBA00022593"/>
    </source>
</evidence>
<accession>A0AAJ7CCM9</accession>
<evidence type="ECO:0000259" key="13">
    <source>
        <dbReference type="SMART" id="SM00382"/>
    </source>
</evidence>
<dbReference type="Gene3D" id="3.10.330.10">
    <property type="match status" value="1"/>
</dbReference>
<dbReference type="GeneID" id="107273544"/>
<feature type="domain" description="AAA+ ATPase" evidence="13">
    <location>
        <begin position="783"/>
        <end position="919"/>
    </location>
</feature>
<sequence>MQDERFTVKYTTVQTCFAYLPDAWLRSLATKANVMKICHKGIDYYLSWHWKPSPDNNLNLSATFARTLGIKEDEEVLVSCIPQPGSLRSLVVTPKNSDDWEIVDLQSNRIQSTLLDQINIVARNQPLIVWVSKSFNVTLLVESLEPNFQYGKLEQFTEIIVSAPKREITASSSETQDNPAGSSRFAFWNILRNWLPPVAEKSATEIAQDTQNELNEYRAKSSPEIMRVLELPKSREELIITPFNLALLQPFCVYVRRRYLSKDLAKDDICKIRKVKEDRQFVKVTNTNFLRGGTSAVPRESSELVVKLKILEDLLEICSKETQKLHFANSLVHPSIYMSRNLRLNLELKLGAKVILEPLDVPGTNVPPTGIDIFPYENNLVTLESFESYVRARSGSEGVLLNTCSTLILEDQDDQKEYRCIVRFLPQDCRYVLLDDISLKHLTVQVKDETVKPANELINESSQIDNLGHNNVPLKGLEIILRECRISLDLSLGLTPISLDFSYDRENVIICGPAGVGKTTLCQILGDDLRGAPNFVHTRYTDCKSLKGKKAEMLHKIILPAIIECAYHQPSILFLDDLDSITSTSSNEEENTPDAINAARITDMLINIMSEYQRSYYISVVATCTDLNKVNQRLRAPRGVHLFRTILRIPLLEKEDRINLMKSILEKKLKVSDEIDWDACGTKTEGWVIQDLVDVAEKAAFAAWKRHVKGKLGPPPVKLLEEDLTTSLTNSKPMALHGVNLYKGEGHSWSDIGGLSDAKRSLIELLQWPLKYPQIFKNAPIKQQSGVLLYGMPGTGKTMLASAIAKECGLNLISVKGPELLSKYIGASEESVRNIFEKAERAKPCVLFFDEFDSLAPRRGHDSTGVTDRVVNQLLTQLDGVEGREGVAVVAASSRPDLLDPALLRPGRLDKSLLCSLPTESEREEILIALCKAQGVQVQDLQTKELAELSEGFTGADLNAAINQARLSAIEEALATGQTDLEGVNLTQKDLVESLRTTHPSLSASEKNKYTRIYARFSQGDSVAEDLTKNQRATLA</sequence>
<dbReference type="PANTHER" id="PTHR23077:SF12">
    <property type="entry name" value="PEROXISOMAL ATPASE PEX1"/>
    <property type="match status" value="1"/>
</dbReference>
<evidence type="ECO:0000256" key="3">
    <source>
        <dbReference type="ARBA" id="ARBA00022448"/>
    </source>
</evidence>
<evidence type="ECO:0000256" key="11">
    <source>
        <dbReference type="ARBA" id="ARBA00034532"/>
    </source>
</evidence>
<dbReference type="Pfam" id="PF17862">
    <property type="entry name" value="AAA_lid_3"/>
    <property type="match status" value="1"/>
</dbReference>
<evidence type="ECO:0000256" key="10">
    <source>
        <dbReference type="ARBA" id="ARBA00032509"/>
    </source>
</evidence>
<dbReference type="Gene3D" id="2.40.40.20">
    <property type="match status" value="1"/>
</dbReference>
<evidence type="ECO:0000256" key="5">
    <source>
        <dbReference type="ARBA" id="ARBA00022741"/>
    </source>
</evidence>
<dbReference type="SUPFAM" id="SSF52540">
    <property type="entry name" value="P-loop containing nucleoside triphosphate hydrolases"/>
    <property type="match status" value="2"/>
</dbReference>
<dbReference type="Gene3D" id="1.10.8.60">
    <property type="match status" value="2"/>
</dbReference>
<reference evidence="15" key="1">
    <citation type="submission" date="2025-08" db="UniProtKB">
        <authorList>
            <consortium name="RefSeq"/>
        </authorList>
    </citation>
    <scope>IDENTIFICATION</scope>
</reference>
<dbReference type="InterPro" id="IPR003960">
    <property type="entry name" value="ATPase_AAA_CS"/>
</dbReference>
<dbReference type="InterPro" id="IPR015342">
    <property type="entry name" value="PEX1-N_C-lobe"/>
</dbReference>
<organism evidence="14 15">
    <name type="scientific">Cephus cinctus</name>
    <name type="common">Wheat stem sawfly</name>
    <dbReference type="NCBI Taxonomy" id="211228"/>
    <lineage>
        <taxon>Eukaryota</taxon>
        <taxon>Metazoa</taxon>
        <taxon>Ecdysozoa</taxon>
        <taxon>Arthropoda</taxon>
        <taxon>Hexapoda</taxon>
        <taxon>Insecta</taxon>
        <taxon>Pterygota</taxon>
        <taxon>Neoptera</taxon>
        <taxon>Endopterygota</taxon>
        <taxon>Hymenoptera</taxon>
        <taxon>Cephoidea</taxon>
        <taxon>Cephidae</taxon>
        <taxon>Cephus</taxon>
    </lineage>
</organism>
<dbReference type="Gene3D" id="3.40.50.300">
    <property type="entry name" value="P-loop containing nucleotide triphosphate hydrolases"/>
    <property type="match status" value="2"/>
</dbReference>
<dbReference type="GO" id="GO:0016887">
    <property type="term" value="F:ATP hydrolysis activity"/>
    <property type="evidence" value="ECO:0007669"/>
    <property type="project" value="InterPro"/>
</dbReference>
<dbReference type="InterPro" id="IPR009010">
    <property type="entry name" value="Asp_de-COase-like_dom_sf"/>
</dbReference>
<dbReference type="GO" id="GO:0005829">
    <property type="term" value="C:cytosol"/>
    <property type="evidence" value="ECO:0007669"/>
    <property type="project" value="TreeGrafter"/>
</dbReference>
<evidence type="ECO:0000256" key="1">
    <source>
        <dbReference type="ARBA" id="ARBA00004370"/>
    </source>
</evidence>
<dbReference type="PROSITE" id="PS00674">
    <property type="entry name" value="AAA"/>
    <property type="match status" value="1"/>
</dbReference>
<evidence type="ECO:0000256" key="12">
    <source>
        <dbReference type="ARBA" id="ARBA00048778"/>
    </source>
</evidence>
<keyword evidence="3" id="KW-0813">Transport</keyword>
<dbReference type="InterPro" id="IPR003593">
    <property type="entry name" value="AAA+_ATPase"/>
</dbReference>
<keyword evidence="4" id="KW-0962">Peroxisome biogenesis</keyword>
<evidence type="ECO:0000313" key="14">
    <source>
        <dbReference type="Proteomes" id="UP000694920"/>
    </source>
</evidence>
<dbReference type="SUPFAM" id="SSF54585">
    <property type="entry name" value="Cdc48 domain 2-like"/>
    <property type="match status" value="1"/>
</dbReference>
<evidence type="ECO:0000313" key="15">
    <source>
        <dbReference type="RefSeq" id="XP_015607345.1"/>
    </source>
</evidence>
<dbReference type="KEGG" id="ccin:107273544"/>
<dbReference type="InterPro" id="IPR003959">
    <property type="entry name" value="ATPase_AAA_core"/>
</dbReference>
<dbReference type="SMART" id="SM00382">
    <property type="entry name" value="AAA"/>
    <property type="match status" value="2"/>
</dbReference>
<name>A0AAJ7CCM9_CEPCN</name>
<dbReference type="CTD" id="5189"/>
<evidence type="ECO:0000256" key="9">
    <source>
        <dbReference type="ARBA" id="ARBA00023136"/>
    </source>
</evidence>
<evidence type="ECO:0000256" key="6">
    <source>
        <dbReference type="ARBA" id="ARBA00022801"/>
    </source>
</evidence>
<dbReference type="RefSeq" id="XP_015607345.1">
    <property type="nucleotide sequence ID" value="XM_015751859.2"/>
</dbReference>
<feature type="domain" description="AAA+ ATPase" evidence="13">
    <location>
        <begin position="504"/>
        <end position="647"/>
    </location>
</feature>
<keyword evidence="7" id="KW-0067">ATP-binding</keyword>
<dbReference type="InterPro" id="IPR050168">
    <property type="entry name" value="AAA_ATPase_domain"/>
</dbReference>
<keyword evidence="14" id="KW-1185">Reference proteome</keyword>
<comment type="similarity">
    <text evidence="2">Belongs to the AAA ATPase family.</text>
</comment>
<dbReference type="InterPro" id="IPR029067">
    <property type="entry name" value="CDC48_domain_2-like_sf"/>
</dbReference>
<keyword evidence="5" id="KW-0547">Nucleotide-binding</keyword>
<comment type="subcellular location">
    <subcellularLocation>
        <location evidence="1">Membrane</location>
    </subcellularLocation>
</comment>
<dbReference type="InterPro" id="IPR027417">
    <property type="entry name" value="P-loop_NTPase"/>
</dbReference>
<dbReference type="SUPFAM" id="SSF50692">
    <property type="entry name" value="ADC-like"/>
    <property type="match status" value="1"/>
</dbReference>
<evidence type="ECO:0000256" key="8">
    <source>
        <dbReference type="ARBA" id="ARBA00022927"/>
    </source>
</evidence>
<dbReference type="CDD" id="cd00009">
    <property type="entry name" value="AAA"/>
    <property type="match status" value="1"/>
</dbReference>
<protein>
    <recommendedName>
        <fullName evidence="11">Peroxisomal ATPase PEX1</fullName>
    </recommendedName>
    <alternativeName>
        <fullName evidence="10">Peroxin-1</fullName>
    </alternativeName>
</protein>
<dbReference type="GO" id="GO:0005778">
    <property type="term" value="C:peroxisomal membrane"/>
    <property type="evidence" value="ECO:0007669"/>
    <property type="project" value="TreeGrafter"/>
</dbReference>
<dbReference type="PANTHER" id="PTHR23077">
    <property type="entry name" value="AAA-FAMILY ATPASE"/>
    <property type="match status" value="1"/>
</dbReference>
<dbReference type="AlphaFoldDB" id="A0AAJ7CCM9"/>
<dbReference type="GO" id="GO:0016558">
    <property type="term" value="P:protein import into peroxisome matrix"/>
    <property type="evidence" value="ECO:0007669"/>
    <property type="project" value="TreeGrafter"/>
</dbReference>
<dbReference type="FunFam" id="3.40.50.300:FF:000149">
    <property type="entry name" value="Nuclear valosin-containing protein-like"/>
    <property type="match status" value="1"/>
</dbReference>
<keyword evidence="9" id="KW-0472">Membrane</keyword>
<dbReference type="GO" id="GO:0005524">
    <property type="term" value="F:ATP binding"/>
    <property type="evidence" value="ECO:0007669"/>
    <property type="project" value="UniProtKB-KW"/>
</dbReference>
<dbReference type="Pfam" id="PF00004">
    <property type="entry name" value="AAA"/>
    <property type="match status" value="2"/>
</dbReference>
<evidence type="ECO:0000256" key="2">
    <source>
        <dbReference type="ARBA" id="ARBA00006914"/>
    </source>
</evidence>
<evidence type="ECO:0000256" key="7">
    <source>
        <dbReference type="ARBA" id="ARBA00022840"/>
    </source>
</evidence>
<dbReference type="Proteomes" id="UP000694920">
    <property type="component" value="Unplaced"/>
</dbReference>
<gene>
    <name evidence="15" type="primary">LOC107273544</name>
</gene>
<dbReference type="InterPro" id="IPR041569">
    <property type="entry name" value="AAA_lid_3"/>
</dbReference>
<proteinExistence type="inferred from homology"/>
<comment type="catalytic activity">
    <reaction evidence="12">
        <text>ATP + H2O = ADP + phosphate + H(+)</text>
        <dbReference type="Rhea" id="RHEA:13065"/>
        <dbReference type="ChEBI" id="CHEBI:15377"/>
        <dbReference type="ChEBI" id="CHEBI:15378"/>
        <dbReference type="ChEBI" id="CHEBI:30616"/>
        <dbReference type="ChEBI" id="CHEBI:43474"/>
        <dbReference type="ChEBI" id="CHEBI:456216"/>
    </reaction>
    <physiologicalReaction direction="left-to-right" evidence="12">
        <dbReference type="Rhea" id="RHEA:13066"/>
    </physiologicalReaction>
</comment>
<dbReference type="Pfam" id="PF09262">
    <property type="entry name" value="PEX-1N"/>
    <property type="match status" value="1"/>
</dbReference>
<keyword evidence="8" id="KW-0653">Protein transport</keyword>